<keyword evidence="2" id="KW-1185">Reference proteome</keyword>
<dbReference type="AlphaFoldDB" id="A0AAE3ITL5"/>
<dbReference type="Pfam" id="PF17279">
    <property type="entry name" value="DUF5344"/>
    <property type="match status" value="1"/>
</dbReference>
<proteinExistence type="predicted"/>
<evidence type="ECO:0000313" key="1">
    <source>
        <dbReference type="EMBL" id="MCU9613236.1"/>
    </source>
</evidence>
<dbReference type="Proteomes" id="UP001209318">
    <property type="component" value="Unassembled WGS sequence"/>
</dbReference>
<sequence length="91" mass="9960">MAEIKMEESAVESALSALRTSAQALEADFTKDAGDNVLSLVNKLEEINTTLNSVLRSYQALLLQNEASTKDAVEALKETDQQLATGYRQVR</sequence>
<accession>A0AAE3ITL5</accession>
<gene>
    <name evidence="1" type="ORF">OEV98_06680</name>
</gene>
<reference evidence="1" key="1">
    <citation type="submission" date="2022-10" db="EMBL/GenBank/DDBJ databases">
        <title>Description of Fervidibacillus gen. nov. in the family Fervidibacillaceae fam. nov. with two species, Fervidibacillus albus sp. nov., and Fervidibacillus halotolerans sp. nov., isolated from tidal flat sediments.</title>
        <authorList>
            <person name="Kwon K.K."/>
            <person name="Yang S.-H."/>
        </authorList>
    </citation>
    <scope>NUCLEOTIDE SEQUENCE</scope>
    <source>
        <strain evidence="1">JCM 19140</strain>
    </source>
</reference>
<organism evidence="1 2">
    <name type="scientific">Perspicuibacillus lycopersici</name>
    <dbReference type="NCBI Taxonomy" id="1325689"/>
    <lineage>
        <taxon>Bacteria</taxon>
        <taxon>Bacillati</taxon>
        <taxon>Bacillota</taxon>
        <taxon>Bacilli</taxon>
        <taxon>Bacillales</taxon>
        <taxon>Bacillaceae</taxon>
        <taxon>Perspicuibacillus</taxon>
    </lineage>
</organism>
<protein>
    <submittedName>
        <fullName evidence="1">YwqI/YxiC family protein</fullName>
    </submittedName>
</protein>
<evidence type="ECO:0000313" key="2">
    <source>
        <dbReference type="Proteomes" id="UP001209318"/>
    </source>
</evidence>
<comment type="caution">
    <text evidence="1">The sequence shown here is derived from an EMBL/GenBank/DDBJ whole genome shotgun (WGS) entry which is preliminary data.</text>
</comment>
<dbReference type="InterPro" id="IPR046318">
    <property type="entry name" value="DUF5344"/>
</dbReference>
<dbReference type="EMBL" id="JAOUSF010000002">
    <property type="protein sequence ID" value="MCU9613236.1"/>
    <property type="molecule type" value="Genomic_DNA"/>
</dbReference>
<dbReference type="RefSeq" id="WP_263072446.1">
    <property type="nucleotide sequence ID" value="NZ_JAOUSF010000002.1"/>
</dbReference>
<name>A0AAE3ITL5_9BACI</name>